<dbReference type="Pfam" id="PF00078">
    <property type="entry name" value="RVT_1"/>
    <property type="match status" value="1"/>
</dbReference>
<evidence type="ECO:0000313" key="12">
    <source>
        <dbReference type="Proteomes" id="UP000177061"/>
    </source>
</evidence>
<dbReference type="EC" id="2.7.7.49" evidence="1"/>
<evidence type="ECO:0000256" key="2">
    <source>
        <dbReference type="ARBA" id="ARBA00022679"/>
    </source>
</evidence>
<dbReference type="GO" id="GO:0051607">
    <property type="term" value="P:defense response to virus"/>
    <property type="evidence" value="ECO:0007669"/>
    <property type="project" value="UniProtKB-KW"/>
</dbReference>
<dbReference type="Proteomes" id="UP000177061">
    <property type="component" value="Unassembled WGS sequence"/>
</dbReference>
<reference evidence="11 12" key="1">
    <citation type="journal article" date="2016" name="Nat. Commun.">
        <title>Thousands of microbial genomes shed light on interconnected biogeochemical processes in an aquifer system.</title>
        <authorList>
            <person name="Anantharaman K."/>
            <person name="Brown C.T."/>
            <person name="Hug L.A."/>
            <person name="Sharon I."/>
            <person name="Castelle C.J."/>
            <person name="Probst A.J."/>
            <person name="Thomas B.C."/>
            <person name="Singh A."/>
            <person name="Wilkins M.J."/>
            <person name="Karaoz U."/>
            <person name="Brodie E.L."/>
            <person name="Williams K.H."/>
            <person name="Hubbard S.S."/>
            <person name="Banfield J.F."/>
        </authorList>
    </citation>
    <scope>NUCLEOTIDE SEQUENCE [LARGE SCALE GENOMIC DNA]</scope>
</reference>
<dbReference type="PANTHER" id="PTHR34047:SF7">
    <property type="entry name" value="RNA-DIRECTED DNA POLYMERASE"/>
    <property type="match status" value="1"/>
</dbReference>
<dbReference type="PROSITE" id="PS50878">
    <property type="entry name" value="RT_POL"/>
    <property type="match status" value="1"/>
</dbReference>
<dbReference type="GO" id="GO:0003964">
    <property type="term" value="F:RNA-directed DNA polymerase activity"/>
    <property type="evidence" value="ECO:0007669"/>
    <property type="project" value="UniProtKB-KW"/>
</dbReference>
<dbReference type="InterPro" id="IPR000123">
    <property type="entry name" value="Reverse_transcriptase_msDNA"/>
</dbReference>
<dbReference type="InterPro" id="IPR043502">
    <property type="entry name" value="DNA/RNA_pol_sf"/>
</dbReference>
<keyword evidence="7" id="KW-0051">Antiviral defense</keyword>
<dbReference type="AlphaFoldDB" id="A0A1G2FIW9"/>
<sequence length="328" mass="37404">MNNEKLKKGINEICNFLEYNPGIMDLEKAFEGRNSYQRIFIRKRGGKKKGKRVIHVPPPKLKNVQSVIHRRVLEMVEWPASVHGFVKNRSHLTAALKHSRSIPPPVALLLIDFKDAFSNVGVKKVERALDKRLQPNLLCPLSPGAIKLLAKLITYRGRLPQGAPSSPTIFNLVALDLDEVLSVYAEERGYTYTRYVDNIAVSSPKPIPKNERAEIIGLCRQFGFQVVSEKARYQEAKWGVLEMTKVLLQPYGGQKWYASYGLGLSNRKFVDKVRAMVHRAQKDPSISLASIWGKIDYVRLVDPYKLSSRLSKPMRQLRSIQSNLERRK</sequence>
<dbReference type="InterPro" id="IPR000477">
    <property type="entry name" value="RT_dom"/>
</dbReference>
<dbReference type="SUPFAM" id="SSF56672">
    <property type="entry name" value="DNA/RNA polymerases"/>
    <property type="match status" value="1"/>
</dbReference>
<keyword evidence="3" id="KW-0548">Nucleotidyltransferase</keyword>
<evidence type="ECO:0000256" key="3">
    <source>
        <dbReference type="ARBA" id="ARBA00022695"/>
    </source>
</evidence>
<comment type="catalytic activity">
    <reaction evidence="9">
        <text>DNA(n) + a 2'-deoxyribonucleoside 5'-triphosphate = DNA(n+1) + diphosphate</text>
        <dbReference type="Rhea" id="RHEA:22508"/>
        <dbReference type="Rhea" id="RHEA-COMP:17339"/>
        <dbReference type="Rhea" id="RHEA-COMP:17340"/>
        <dbReference type="ChEBI" id="CHEBI:33019"/>
        <dbReference type="ChEBI" id="CHEBI:61560"/>
        <dbReference type="ChEBI" id="CHEBI:173112"/>
        <dbReference type="EC" id="2.7.7.49"/>
    </reaction>
</comment>
<keyword evidence="4" id="KW-0479">Metal-binding</keyword>
<keyword evidence="6" id="KW-0695">RNA-directed DNA polymerase</keyword>
<organism evidence="11 12">
    <name type="scientific">Candidatus Portnoybacteria bacterium RIFCSPHIGHO2_12_FULL_38_9</name>
    <dbReference type="NCBI Taxonomy" id="1801997"/>
    <lineage>
        <taxon>Bacteria</taxon>
        <taxon>Candidatus Portnoyibacteriota</taxon>
    </lineage>
</organism>
<keyword evidence="5" id="KW-0460">Magnesium</keyword>
<dbReference type="PANTHER" id="PTHR34047">
    <property type="entry name" value="NUCLEAR INTRON MATURASE 1, MITOCHONDRIAL-RELATED"/>
    <property type="match status" value="1"/>
</dbReference>
<dbReference type="PRINTS" id="PR00866">
    <property type="entry name" value="RNADNAPOLMS"/>
</dbReference>
<evidence type="ECO:0000256" key="1">
    <source>
        <dbReference type="ARBA" id="ARBA00012493"/>
    </source>
</evidence>
<proteinExistence type="inferred from homology"/>
<evidence type="ECO:0000256" key="5">
    <source>
        <dbReference type="ARBA" id="ARBA00022842"/>
    </source>
</evidence>
<comment type="similarity">
    <text evidence="8">Belongs to the bacterial reverse transcriptase family.</text>
</comment>
<feature type="domain" description="Reverse transcriptase" evidence="10">
    <location>
        <begin position="1"/>
        <end position="264"/>
    </location>
</feature>
<evidence type="ECO:0000313" key="11">
    <source>
        <dbReference type="EMBL" id="OGZ37528.1"/>
    </source>
</evidence>
<dbReference type="GO" id="GO:0046872">
    <property type="term" value="F:metal ion binding"/>
    <property type="evidence" value="ECO:0007669"/>
    <property type="project" value="UniProtKB-KW"/>
</dbReference>
<evidence type="ECO:0000256" key="4">
    <source>
        <dbReference type="ARBA" id="ARBA00022723"/>
    </source>
</evidence>
<evidence type="ECO:0000256" key="6">
    <source>
        <dbReference type="ARBA" id="ARBA00022918"/>
    </source>
</evidence>
<dbReference type="EMBL" id="MHNB01000007">
    <property type="protein sequence ID" value="OGZ37528.1"/>
    <property type="molecule type" value="Genomic_DNA"/>
</dbReference>
<evidence type="ECO:0000256" key="7">
    <source>
        <dbReference type="ARBA" id="ARBA00023118"/>
    </source>
</evidence>
<comment type="caution">
    <text evidence="11">The sequence shown here is derived from an EMBL/GenBank/DDBJ whole genome shotgun (WGS) entry which is preliminary data.</text>
</comment>
<protein>
    <recommendedName>
        <fullName evidence="1">RNA-directed DNA polymerase</fullName>
        <ecNumber evidence="1">2.7.7.49</ecNumber>
    </recommendedName>
</protein>
<evidence type="ECO:0000256" key="9">
    <source>
        <dbReference type="ARBA" id="ARBA00048173"/>
    </source>
</evidence>
<name>A0A1G2FIW9_9BACT</name>
<keyword evidence="2" id="KW-0808">Transferase</keyword>
<gene>
    <name evidence="11" type="ORF">A3J64_00875</name>
</gene>
<dbReference type="InterPro" id="IPR051083">
    <property type="entry name" value="GrpII_Intron_Splice-Mob/Def"/>
</dbReference>
<evidence type="ECO:0000259" key="10">
    <source>
        <dbReference type="PROSITE" id="PS50878"/>
    </source>
</evidence>
<accession>A0A1G2FIW9</accession>
<evidence type="ECO:0000256" key="8">
    <source>
        <dbReference type="ARBA" id="ARBA00034120"/>
    </source>
</evidence>
<dbReference type="GO" id="GO:0003723">
    <property type="term" value="F:RNA binding"/>
    <property type="evidence" value="ECO:0007669"/>
    <property type="project" value="InterPro"/>
</dbReference>